<dbReference type="Proteomes" id="UP000183832">
    <property type="component" value="Unassembled WGS sequence"/>
</dbReference>
<dbReference type="PROSITE" id="PS51319">
    <property type="entry name" value="TFIIS_N"/>
    <property type="match status" value="1"/>
</dbReference>
<feature type="compositionally biased region" description="Low complexity" evidence="4">
    <location>
        <begin position="206"/>
        <end position="224"/>
    </location>
</feature>
<protein>
    <submittedName>
        <fullName evidence="6">CLUMA_CG005178, isoform A</fullName>
    </submittedName>
</protein>
<reference evidence="6 7" key="1">
    <citation type="submission" date="2015-04" db="EMBL/GenBank/DDBJ databases">
        <authorList>
            <person name="Syromyatnikov M.Y."/>
            <person name="Popov V.N."/>
        </authorList>
    </citation>
    <scope>NUCLEOTIDE SEQUENCE [LARGE SCALE GENOMIC DNA]</scope>
</reference>
<evidence type="ECO:0000313" key="7">
    <source>
        <dbReference type="Proteomes" id="UP000183832"/>
    </source>
</evidence>
<organism evidence="6 7">
    <name type="scientific">Clunio marinus</name>
    <dbReference type="NCBI Taxonomy" id="568069"/>
    <lineage>
        <taxon>Eukaryota</taxon>
        <taxon>Metazoa</taxon>
        <taxon>Ecdysozoa</taxon>
        <taxon>Arthropoda</taxon>
        <taxon>Hexapoda</taxon>
        <taxon>Insecta</taxon>
        <taxon>Pterygota</taxon>
        <taxon>Neoptera</taxon>
        <taxon>Endopterygota</taxon>
        <taxon>Diptera</taxon>
        <taxon>Nematocera</taxon>
        <taxon>Chironomoidea</taxon>
        <taxon>Chironomidae</taxon>
        <taxon>Clunio</taxon>
    </lineage>
</organism>
<feature type="region of interest" description="Disordered" evidence="4">
    <location>
        <begin position="125"/>
        <end position="247"/>
    </location>
</feature>
<dbReference type="InterPro" id="IPR017923">
    <property type="entry name" value="TFIIS_N"/>
</dbReference>
<feature type="domain" description="TFIIS N-terminal" evidence="5">
    <location>
        <begin position="7"/>
        <end position="80"/>
    </location>
</feature>
<dbReference type="PANTHER" id="PTHR15141">
    <property type="entry name" value="TRANSCRIPTION ELONGATION FACTOR B POLYPEPTIDE 3"/>
    <property type="match status" value="1"/>
</dbReference>
<proteinExistence type="predicted"/>
<feature type="region of interest" description="Disordered" evidence="4">
    <location>
        <begin position="261"/>
        <end position="309"/>
    </location>
</feature>
<keyword evidence="2 3" id="KW-0539">Nucleus</keyword>
<dbReference type="SUPFAM" id="SSF47676">
    <property type="entry name" value="Conserved domain common to transcription factors TFIIS, elongin A, CRSP70"/>
    <property type="match status" value="1"/>
</dbReference>
<dbReference type="GO" id="GO:0006368">
    <property type="term" value="P:transcription elongation by RNA polymerase II"/>
    <property type="evidence" value="ECO:0007669"/>
    <property type="project" value="InterPro"/>
</dbReference>
<feature type="compositionally biased region" description="Basic and acidic residues" evidence="4">
    <location>
        <begin position="225"/>
        <end position="241"/>
    </location>
</feature>
<feature type="compositionally biased region" description="Basic and acidic residues" evidence="4">
    <location>
        <begin position="167"/>
        <end position="205"/>
    </location>
</feature>
<keyword evidence="7" id="KW-1185">Reference proteome</keyword>
<dbReference type="InterPro" id="IPR010684">
    <property type="entry name" value="RNA_pol_II_trans_fac_SIII_A"/>
</dbReference>
<gene>
    <name evidence="6" type="ORF">CLUMA_CG005178</name>
</gene>
<dbReference type="InterPro" id="IPR035441">
    <property type="entry name" value="TFIIS/LEDGF_dom_sf"/>
</dbReference>
<evidence type="ECO:0000256" key="4">
    <source>
        <dbReference type="SAM" id="MobiDB-lite"/>
    </source>
</evidence>
<evidence type="ECO:0000256" key="2">
    <source>
        <dbReference type="ARBA" id="ARBA00023242"/>
    </source>
</evidence>
<sequence>MSDKVVEFINHYRKSIERHCEDPERILHCLTRLEKLKVNVGHLQQTGIGKTVNAVRKHEGEVGDLAKKLVMRWKDMVSEAEAAEKSKTQAPLFKLPIKLSPDEHKPAIVFQEDKKQKYTTHFSDGFKVKLDQPHHSSSRYKSEDAEHNDKKSSERHHKSHHSSSSSSHKESSSKRKHEDTFTESKENETSKKKPKLEKENDKKESSSSSKSSNHSSKSNSNSSSKSKDKSTRKHDNDKKIDEELDGSQGIGFAEALALFDMPSTSKKKDVPLADKIVTVKTKPPSKKVSKPEIKSTKPPQTSSSTSLGRKEQVKVALKLLTSPPEILIQKPDLGPLPDIVTDLPSDVSIPDYRPMPLSSAVKDYINSSVHGTSSNSNYRNQHKQMSDTDLLAESFSSKANRTRVFSGNRVQKSVPTLFEMCIRILQENIEFLTETGGVPFDILRPVLEKAKPEQLCNIEYYNPYLLDDSDVLWEPHCKRKFRTKKRLEMESWRDMYERCTREDEEKLNRLTQNIKQHQEHTSNGVQKTLLAYVDTIAKAPRSVMKKQEIYGTNRKMVASPAARTEGLRHLAPNIAAPGDARLRVAAGIRDDAQNFGRGFQRPTKKAPLMAKVLSKFKR</sequence>
<dbReference type="InterPro" id="IPR003617">
    <property type="entry name" value="TFIIS/CRSP70_N_sub"/>
</dbReference>
<feature type="compositionally biased region" description="Low complexity" evidence="4">
    <location>
        <begin position="296"/>
        <end position="306"/>
    </location>
</feature>
<dbReference type="Pfam" id="PF06881">
    <property type="entry name" value="Elongin_A"/>
    <property type="match status" value="1"/>
</dbReference>
<dbReference type="AlphaFoldDB" id="A0A1J1HU39"/>
<dbReference type="Gene3D" id="1.20.930.10">
    <property type="entry name" value="Conserved domain common to transcription factors TFIIS, elongin A, CRSP70"/>
    <property type="match status" value="1"/>
</dbReference>
<dbReference type="InterPro" id="IPR051870">
    <property type="entry name" value="Elongin-A_domain"/>
</dbReference>
<dbReference type="STRING" id="568069.A0A1J1HU39"/>
<evidence type="ECO:0000256" key="1">
    <source>
        <dbReference type="ARBA" id="ARBA00004123"/>
    </source>
</evidence>
<dbReference type="OrthoDB" id="21513at2759"/>
<comment type="subcellular location">
    <subcellularLocation>
        <location evidence="1 3">Nucleus</location>
    </subcellularLocation>
</comment>
<dbReference type="CDD" id="cd00183">
    <property type="entry name" value="TFIIS_I"/>
    <property type="match status" value="1"/>
</dbReference>
<dbReference type="Gene3D" id="6.10.250.3180">
    <property type="match status" value="1"/>
</dbReference>
<dbReference type="SMART" id="SM00509">
    <property type="entry name" value="TFS2N"/>
    <property type="match status" value="1"/>
</dbReference>
<dbReference type="Pfam" id="PF08711">
    <property type="entry name" value="Med26"/>
    <property type="match status" value="1"/>
</dbReference>
<evidence type="ECO:0000259" key="5">
    <source>
        <dbReference type="PROSITE" id="PS51319"/>
    </source>
</evidence>
<evidence type="ECO:0000256" key="3">
    <source>
        <dbReference type="PROSITE-ProRule" id="PRU00649"/>
    </source>
</evidence>
<feature type="compositionally biased region" description="Basic and acidic residues" evidence="4">
    <location>
        <begin position="125"/>
        <end position="152"/>
    </location>
</feature>
<accession>A0A1J1HU39</accession>
<dbReference type="EMBL" id="CVRI01000021">
    <property type="protein sequence ID" value="CRK91517.1"/>
    <property type="molecule type" value="Genomic_DNA"/>
</dbReference>
<name>A0A1J1HU39_9DIPT</name>
<dbReference type="GO" id="GO:0070449">
    <property type="term" value="C:elongin complex"/>
    <property type="evidence" value="ECO:0007669"/>
    <property type="project" value="InterPro"/>
</dbReference>
<evidence type="ECO:0000313" key="6">
    <source>
        <dbReference type="EMBL" id="CRK91517.1"/>
    </source>
</evidence>
<dbReference type="PANTHER" id="PTHR15141:SF76">
    <property type="entry name" value="TRANSCRIPTION ELONGATION FACTOR B POLYPEPTIDE 3"/>
    <property type="match status" value="1"/>
</dbReference>